<feature type="transmembrane region" description="Helical" evidence="10">
    <location>
        <begin position="276"/>
        <end position="297"/>
    </location>
</feature>
<comment type="similarity">
    <text evidence="3">Belongs to the wntless family.</text>
</comment>
<dbReference type="GO" id="GO:0010008">
    <property type="term" value="C:endosome membrane"/>
    <property type="evidence" value="ECO:0007669"/>
    <property type="project" value="UniProtKB-SubCell"/>
</dbReference>
<dbReference type="GO" id="GO:0061355">
    <property type="term" value="P:Wnt protein secretion"/>
    <property type="evidence" value="ECO:0007669"/>
    <property type="project" value="EnsemblMetazoa"/>
</dbReference>
<dbReference type="STRING" id="34506.A0A090LKZ9"/>
<evidence type="ECO:0000256" key="1">
    <source>
        <dbReference type="ARBA" id="ARBA00004337"/>
    </source>
</evidence>
<evidence type="ECO:0000256" key="8">
    <source>
        <dbReference type="ARBA" id="ARBA00023034"/>
    </source>
</evidence>
<dbReference type="GO" id="GO:0030334">
    <property type="term" value="P:regulation of cell migration"/>
    <property type="evidence" value="ECO:0007669"/>
    <property type="project" value="EnsemblMetazoa"/>
</dbReference>
<evidence type="ECO:0000256" key="5">
    <source>
        <dbReference type="ARBA" id="ARBA00022687"/>
    </source>
</evidence>
<keyword evidence="5" id="KW-0879">Wnt signaling pathway</keyword>
<gene>
    <name evidence="13 15 16" type="ORF">SRAE_2000284800</name>
</gene>
<evidence type="ECO:0000313" key="13">
    <source>
        <dbReference type="EMBL" id="CEF68190.1"/>
    </source>
</evidence>
<dbReference type="GO" id="GO:0060069">
    <property type="term" value="P:Wnt signaling pathway, regulating spindle positioning"/>
    <property type="evidence" value="ECO:0007669"/>
    <property type="project" value="EnsemblMetazoa"/>
</dbReference>
<dbReference type="InterPro" id="IPR009551">
    <property type="entry name" value="Wntless"/>
</dbReference>
<feature type="transmembrane region" description="Helical" evidence="10">
    <location>
        <begin position="433"/>
        <end position="457"/>
    </location>
</feature>
<dbReference type="AlphaFoldDB" id="A0A090LKZ9"/>
<dbReference type="EMBL" id="LN609529">
    <property type="protein sequence ID" value="CEF68190.1"/>
    <property type="molecule type" value="Genomic_DNA"/>
</dbReference>
<dbReference type="GeneID" id="36380555"/>
<dbReference type="GO" id="GO:0016323">
    <property type="term" value="C:basolateral plasma membrane"/>
    <property type="evidence" value="ECO:0007669"/>
    <property type="project" value="EnsemblMetazoa"/>
</dbReference>
<keyword evidence="9 10" id="KW-0472">Membrane</keyword>
<keyword evidence="14" id="KW-1185">Reference proteome</keyword>
<protein>
    <submittedName>
        <fullName evidence="13">Protein wntless homolog</fullName>
    </submittedName>
</protein>
<dbReference type="Proteomes" id="UP000035682">
    <property type="component" value="Unplaced"/>
</dbReference>
<dbReference type="InterPro" id="IPR047843">
    <property type="entry name" value="WLS-like_TM"/>
</dbReference>
<evidence type="ECO:0000313" key="14">
    <source>
        <dbReference type="Proteomes" id="UP000035682"/>
    </source>
</evidence>
<keyword evidence="6 10" id="KW-0812">Transmembrane</keyword>
<keyword evidence="7 10" id="KW-1133">Transmembrane helix</keyword>
<evidence type="ECO:0000256" key="3">
    <source>
        <dbReference type="ARBA" id="ARBA00008148"/>
    </source>
</evidence>
<keyword evidence="4" id="KW-0217">Developmental protein</keyword>
<evidence type="ECO:0000256" key="7">
    <source>
        <dbReference type="ARBA" id="ARBA00022989"/>
    </source>
</evidence>
<dbReference type="PANTHER" id="PTHR13449:SF2">
    <property type="entry name" value="PROTEIN WNTLESS HOMOLOG"/>
    <property type="match status" value="1"/>
</dbReference>
<evidence type="ECO:0000256" key="4">
    <source>
        <dbReference type="ARBA" id="ARBA00022473"/>
    </source>
</evidence>
<evidence type="ECO:0000256" key="6">
    <source>
        <dbReference type="ARBA" id="ARBA00022692"/>
    </source>
</evidence>
<feature type="domain" description="Wntless-like transmembrane" evidence="11">
    <location>
        <begin position="231"/>
        <end position="505"/>
    </location>
</feature>
<dbReference type="OrthoDB" id="5804250at2759"/>
<organism evidence="13">
    <name type="scientific">Strongyloides ratti</name>
    <name type="common">Parasitic roundworm</name>
    <dbReference type="NCBI Taxonomy" id="34506"/>
    <lineage>
        <taxon>Eukaryota</taxon>
        <taxon>Metazoa</taxon>
        <taxon>Ecdysozoa</taxon>
        <taxon>Nematoda</taxon>
        <taxon>Chromadorea</taxon>
        <taxon>Rhabditida</taxon>
        <taxon>Tylenchina</taxon>
        <taxon>Panagrolaimomorpha</taxon>
        <taxon>Strongyloidoidea</taxon>
        <taxon>Strongyloididae</taxon>
        <taxon>Strongyloides</taxon>
    </lineage>
</organism>
<sequence length="543" mass="63332">MGAVIEELSNRKLFTILSILGIVQIIFFLAGAIYSPEPSTSMDFLMTPCEDSTPDIPKWIQIRPSNCKVIHELHNYVSKSPSRRDIVFQAQMPHIRNGVQLEYSKWFQFLIGILDINIEYDPNIIMDEEILMEFEVRLGYKNKDDKEWKEYYNINITRKLHCTISEERKIKGNFYDCQPIDLFELSSNPYPYYLLNIKLPVTDETCKKNPKAPNCGLGLIDEIKFISIHQNGGFTYIWLLLKTLVTPFIFYGNYWYWKRISDLNRPKYLVEKSIQALGITTLILDIPFEWITILTRWPIILLFNDIRQGIFYSILFSFWLIFAGEHLVEAGYGNTLKDYWKNLTLIGISSFGFLFYDTIERGIQMINPFFTLWSSDFGTSVATTILQLSCLSLLLYIIFLIYKVVLVWNCIRRKREAQLYQSNPLRRIKVENVIFRFKFLMIFTVICAILTVLTYAFKQIGEMQYHDSDPSSGFLTSWTSAFFIGTFGMWNIYVMLLLAMYAPSHKYFKEATILMSDIKDNVDFLSGNNEGAAMTTLLKPCTD</sequence>
<dbReference type="Pfam" id="PF06664">
    <property type="entry name" value="WLS-like_TM"/>
    <property type="match status" value="1"/>
</dbReference>
<dbReference type="GO" id="GO:0040025">
    <property type="term" value="P:vulval development"/>
    <property type="evidence" value="ECO:0007669"/>
    <property type="project" value="EnsemblMetazoa"/>
</dbReference>
<evidence type="ECO:0000256" key="2">
    <source>
        <dbReference type="ARBA" id="ARBA00004653"/>
    </source>
</evidence>
<comment type="subcellular location">
    <subcellularLocation>
        <location evidence="1">Endosome membrane</location>
        <topology evidence="1">Multi-pass membrane protein</topology>
    </subcellularLocation>
    <subcellularLocation>
        <location evidence="2">Golgi apparatus membrane</location>
        <topology evidence="2">Multi-pass membrane protein</topology>
    </subcellularLocation>
</comment>
<dbReference type="GO" id="GO:0060070">
    <property type="term" value="P:canonical Wnt signaling pathway"/>
    <property type="evidence" value="ECO:0007669"/>
    <property type="project" value="EnsemblMetazoa"/>
</dbReference>
<dbReference type="eggNOG" id="ENOG502QSE2">
    <property type="taxonomic scope" value="Eukaryota"/>
</dbReference>
<accession>A0A090LKZ9</accession>
<dbReference type="CTD" id="36380555"/>
<dbReference type="Pfam" id="PF21883">
    <property type="entry name" value="WLS_GOLD"/>
    <property type="match status" value="1"/>
</dbReference>
<dbReference type="PANTHER" id="PTHR13449">
    <property type="entry name" value="INTEGRAL MEMBRANE PROTEIN GPR177"/>
    <property type="match status" value="1"/>
</dbReference>
<feature type="domain" description="Wntless GOLD" evidence="12">
    <location>
        <begin position="49"/>
        <end position="230"/>
    </location>
</feature>
<dbReference type="GO" id="GO:0070986">
    <property type="term" value="P:left/right axis specification"/>
    <property type="evidence" value="ECO:0007669"/>
    <property type="project" value="EnsemblMetazoa"/>
</dbReference>
<evidence type="ECO:0000313" key="16">
    <source>
        <dbReference type="WormBase" id="SRAE_2000284800"/>
    </source>
</evidence>
<proteinExistence type="inferred from homology"/>
<evidence type="ECO:0000256" key="10">
    <source>
        <dbReference type="SAM" id="Phobius"/>
    </source>
</evidence>
<evidence type="ECO:0000259" key="11">
    <source>
        <dbReference type="Pfam" id="PF06664"/>
    </source>
</evidence>
<feature type="transmembrane region" description="Helical" evidence="10">
    <location>
        <begin position="477"/>
        <end position="499"/>
    </location>
</feature>
<feature type="transmembrane region" description="Helical" evidence="10">
    <location>
        <begin position="339"/>
        <end position="356"/>
    </location>
</feature>
<dbReference type="OMA" id="GQWKWDE"/>
<feature type="transmembrane region" description="Helical" evidence="10">
    <location>
        <begin position="309"/>
        <end position="327"/>
    </location>
</feature>
<dbReference type="GO" id="GO:0048557">
    <property type="term" value="P:embryonic digestive tract morphogenesis"/>
    <property type="evidence" value="ECO:0007669"/>
    <property type="project" value="EnsemblMetazoa"/>
</dbReference>
<dbReference type="WormBase" id="SRAE_2000284800">
    <property type="protein sequence ID" value="SRP01548"/>
    <property type="gene ID" value="WBGene00263062"/>
</dbReference>
<feature type="transmembrane region" description="Helical" evidence="10">
    <location>
        <begin position="393"/>
        <end position="412"/>
    </location>
</feature>
<dbReference type="GO" id="GO:0000132">
    <property type="term" value="P:establishment of mitotic spindle orientation"/>
    <property type="evidence" value="ECO:0007669"/>
    <property type="project" value="EnsemblMetazoa"/>
</dbReference>
<dbReference type="GO" id="GO:0006886">
    <property type="term" value="P:intracellular protein transport"/>
    <property type="evidence" value="ECO:0007669"/>
    <property type="project" value="TreeGrafter"/>
</dbReference>
<dbReference type="InterPro" id="IPR053936">
    <property type="entry name" value="WLS_GOLD"/>
</dbReference>
<evidence type="ECO:0000256" key="9">
    <source>
        <dbReference type="ARBA" id="ARBA00023136"/>
    </source>
</evidence>
<evidence type="ECO:0000313" key="15">
    <source>
        <dbReference type="WBParaSite" id="SRAE_2000284800.1"/>
    </source>
</evidence>
<reference evidence="15" key="2">
    <citation type="submission" date="2020-12" db="UniProtKB">
        <authorList>
            <consortium name="WormBaseParasite"/>
        </authorList>
    </citation>
    <scope>IDENTIFICATION</scope>
</reference>
<name>A0A090LKZ9_STRRB</name>
<reference evidence="13 14" key="1">
    <citation type="submission" date="2014-09" db="EMBL/GenBank/DDBJ databases">
        <authorList>
            <person name="Martin A.A."/>
        </authorList>
    </citation>
    <scope>NUCLEOTIDE SEQUENCE</scope>
    <source>
        <strain evidence="14">ED321</strain>
        <strain evidence="13">ED321 Heterogonic</strain>
    </source>
</reference>
<dbReference type="GO" id="GO:0034514">
    <property type="term" value="P:mitochondrial unfolded protein response"/>
    <property type="evidence" value="ECO:0007669"/>
    <property type="project" value="EnsemblMetazoa"/>
</dbReference>
<feature type="transmembrane region" description="Helical" evidence="10">
    <location>
        <begin position="13"/>
        <end position="34"/>
    </location>
</feature>
<dbReference type="GO" id="GO:0000139">
    <property type="term" value="C:Golgi membrane"/>
    <property type="evidence" value="ECO:0007669"/>
    <property type="project" value="UniProtKB-SubCell"/>
</dbReference>
<dbReference type="RefSeq" id="XP_024507390.1">
    <property type="nucleotide sequence ID" value="XM_024653966.1"/>
</dbReference>
<dbReference type="WBParaSite" id="SRAE_2000284800.1">
    <property type="protein sequence ID" value="SRAE_2000284800.1"/>
    <property type="gene ID" value="WBGene00263062"/>
</dbReference>
<evidence type="ECO:0000259" key="12">
    <source>
        <dbReference type="Pfam" id="PF21883"/>
    </source>
</evidence>
<dbReference type="GO" id="GO:0017147">
    <property type="term" value="F:Wnt-protein binding"/>
    <property type="evidence" value="ECO:0007669"/>
    <property type="project" value="InterPro"/>
</dbReference>
<dbReference type="GO" id="GO:0001714">
    <property type="term" value="P:endodermal cell fate specification"/>
    <property type="evidence" value="ECO:0007669"/>
    <property type="project" value="EnsemblMetazoa"/>
</dbReference>
<feature type="transmembrane region" description="Helical" evidence="10">
    <location>
        <begin position="234"/>
        <end position="256"/>
    </location>
</feature>
<dbReference type="GO" id="GO:0010623">
    <property type="term" value="P:programmed cell death involved in cell development"/>
    <property type="evidence" value="ECO:0007669"/>
    <property type="project" value="EnsemblMetazoa"/>
</dbReference>
<keyword evidence="8" id="KW-0333">Golgi apparatus</keyword>